<keyword evidence="2" id="KW-0902">Two-component regulatory system</keyword>
<evidence type="ECO:0000313" key="5">
    <source>
        <dbReference type="EMBL" id="NEZ58608.1"/>
    </source>
</evidence>
<name>A0A6M0RQS7_9CYAN</name>
<dbReference type="Proteomes" id="UP000481033">
    <property type="component" value="Unassembled WGS sequence"/>
</dbReference>
<keyword evidence="6" id="KW-1185">Reference proteome</keyword>
<gene>
    <name evidence="5" type="ORF">DXZ20_23755</name>
</gene>
<accession>A0A6M0RQS7</accession>
<dbReference type="SUPFAM" id="SSF52172">
    <property type="entry name" value="CheY-like"/>
    <property type="match status" value="1"/>
</dbReference>
<keyword evidence="1 3" id="KW-0597">Phosphoprotein</keyword>
<dbReference type="PANTHER" id="PTHR44591">
    <property type="entry name" value="STRESS RESPONSE REGULATOR PROTEIN 1"/>
    <property type="match status" value="1"/>
</dbReference>
<dbReference type="Pfam" id="PF00072">
    <property type="entry name" value="Response_reg"/>
    <property type="match status" value="1"/>
</dbReference>
<dbReference type="EMBL" id="QXHD01000004">
    <property type="protein sequence ID" value="NEZ58608.1"/>
    <property type="molecule type" value="Genomic_DNA"/>
</dbReference>
<reference evidence="5 6" key="1">
    <citation type="journal article" date="2020" name="Microb. Ecol.">
        <title>Ecogenomics of the Marine Benthic Filamentous Cyanobacterium Adonisia.</title>
        <authorList>
            <person name="Walter J.M."/>
            <person name="Coutinho F.H."/>
            <person name="Leomil L."/>
            <person name="Hargreaves P.I."/>
            <person name="Campeao M.E."/>
            <person name="Vieira V.V."/>
            <person name="Silva B.S."/>
            <person name="Fistarol G.O."/>
            <person name="Salomon P.S."/>
            <person name="Sawabe T."/>
            <person name="Mino S."/>
            <person name="Hosokawa M."/>
            <person name="Miyashita H."/>
            <person name="Maruyama F."/>
            <person name="van Verk M.C."/>
            <person name="Dutilh B.E."/>
            <person name="Thompson C.C."/>
            <person name="Thompson F.L."/>
        </authorList>
    </citation>
    <scope>NUCLEOTIDE SEQUENCE [LARGE SCALE GENOMIC DNA]</scope>
    <source>
        <strain evidence="5 6">CCMR0081</strain>
    </source>
</reference>
<evidence type="ECO:0000256" key="1">
    <source>
        <dbReference type="ARBA" id="ARBA00022553"/>
    </source>
</evidence>
<proteinExistence type="predicted"/>
<dbReference type="InterPro" id="IPR011006">
    <property type="entry name" value="CheY-like_superfamily"/>
</dbReference>
<dbReference type="InterPro" id="IPR050595">
    <property type="entry name" value="Bact_response_regulator"/>
</dbReference>
<feature type="modified residue" description="4-aspartylphosphate" evidence="3">
    <location>
        <position position="53"/>
    </location>
</feature>
<evidence type="ECO:0000256" key="3">
    <source>
        <dbReference type="PROSITE-ProRule" id="PRU00169"/>
    </source>
</evidence>
<comment type="caution">
    <text evidence="5">The sequence shown here is derived from an EMBL/GenBank/DDBJ whole genome shotgun (WGS) entry which is preliminary data.</text>
</comment>
<dbReference type="PANTHER" id="PTHR44591:SF14">
    <property type="entry name" value="PROTEIN PILG"/>
    <property type="match status" value="1"/>
</dbReference>
<dbReference type="Gene3D" id="3.40.50.2300">
    <property type="match status" value="1"/>
</dbReference>
<evidence type="ECO:0000259" key="4">
    <source>
        <dbReference type="PROSITE" id="PS50110"/>
    </source>
</evidence>
<dbReference type="SMART" id="SM00448">
    <property type="entry name" value="REC"/>
    <property type="match status" value="1"/>
</dbReference>
<dbReference type="GO" id="GO:0000160">
    <property type="term" value="P:phosphorelay signal transduction system"/>
    <property type="evidence" value="ECO:0007669"/>
    <property type="project" value="UniProtKB-KW"/>
</dbReference>
<evidence type="ECO:0000313" key="6">
    <source>
        <dbReference type="Proteomes" id="UP000481033"/>
    </source>
</evidence>
<dbReference type="InterPro" id="IPR001789">
    <property type="entry name" value="Sig_transdc_resp-reg_receiver"/>
</dbReference>
<dbReference type="AlphaFoldDB" id="A0A6M0RQS7"/>
<sequence length="121" mass="13254">MAKKILVIDDVKSELDLISHYLEEAGYKVITAENGSEAMEKIAFDRPDAIVTDLVMPEVTGLELCRKLKKDPATASIPIIACTTKGRKMDQSWAKKQGVAGYVVKPCTAQQLTDAVRFAVL</sequence>
<protein>
    <submittedName>
        <fullName evidence="5">Response regulator</fullName>
    </submittedName>
</protein>
<dbReference type="PROSITE" id="PS50110">
    <property type="entry name" value="RESPONSE_REGULATORY"/>
    <property type="match status" value="1"/>
</dbReference>
<feature type="domain" description="Response regulatory" evidence="4">
    <location>
        <begin position="4"/>
        <end position="120"/>
    </location>
</feature>
<evidence type="ECO:0000256" key="2">
    <source>
        <dbReference type="ARBA" id="ARBA00023012"/>
    </source>
</evidence>
<organism evidence="5 6">
    <name type="scientific">Adonisia turfae CCMR0081</name>
    <dbReference type="NCBI Taxonomy" id="2292702"/>
    <lineage>
        <taxon>Bacteria</taxon>
        <taxon>Bacillati</taxon>
        <taxon>Cyanobacteriota</taxon>
        <taxon>Adonisia</taxon>
        <taxon>Adonisia turfae</taxon>
    </lineage>
</organism>
<dbReference type="RefSeq" id="WP_163659429.1">
    <property type="nucleotide sequence ID" value="NZ_QXHD01000004.1"/>
</dbReference>